<dbReference type="InterPro" id="IPR002810">
    <property type="entry name" value="NfeD-like_C"/>
</dbReference>
<dbReference type="Proteomes" id="UP000249377">
    <property type="component" value="Unassembled WGS sequence"/>
</dbReference>
<evidence type="ECO:0000256" key="4">
    <source>
        <dbReference type="ARBA" id="ARBA00023136"/>
    </source>
</evidence>
<feature type="domain" description="NfeD-like C-terminal" evidence="6">
    <location>
        <begin position="81"/>
        <end position="141"/>
    </location>
</feature>
<reference evidence="7 8" key="1">
    <citation type="submission" date="2018-06" db="EMBL/GenBank/DDBJ databases">
        <title>Noncontiguous genome sequence of Ruminococcaceae bacterium ASD2818.</title>
        <authorList>
            <person name="Chaplin A.V."/>
            <person name="Sokolova S.R."/>
            <person name="Kochetkova T.O."/>
            <person name="Goltsov A.Y."/>
            <person name="Trofimov D.Y."/>
            <person name="Efimov B.A."/>
        </authorList>
    </citation>
    <scope>NUCLEOTIDE SEQUENCE [LARGE SCALE GENOMIC DNA]</scope>
    <source>
        <strain evidence="7 8">ASD2818</strain>
    </source>
</reference>
<comment type="subcellular location">
    <subcellularLocation>
        <location evidence="1">Membrane</location>
        <topology evidence="1">Multi-pass membrane protein</topology>
    </subcellularLocation>
</comment>
<evidence type="ECO:0000256" key="2">
    <source>
        <dbReference type="ARBA" id="ARBA00022692"/>
    </source>
</evidence>
<keyword evidence="3 5" id="KW-1133">Transmembrane helix</keyword>
<proteinExistence type="predicted"/>
<evidence type="ECO:0000256" key="5">
    <source>
        <dbReference type="SAM" id="Phobius"/>
    </source>
</evidence>
<protein>
    <submittedName>
        <fullName evidence="7">NfeD family protein</fullName>
    </submittedName>
</protein>
<gene>
    <name evidence="7" type="ORF">DPQ25_12675</name>
</gene>
<dbReference type="PANTHER" id="PTHR33507:SF3">
    <property type="entry name" value="INNER MEMBRANE PROTEIN YBBJ"/>
    <property type="match status" value="1"/>
</dbReference>
<dbReference type="InterPro" id="IPR052165">
    <property type="entry name" value="Membrane_assoc_protease"/>
</dbReference>
<evidence type="ECO:0000313" key="8">
    <source>
        <dbReference type="Proteomes" id="UP000249377"/>
    </source>
</evidence>
<dbReference type="AlphaFoldDB" id="A0A328U9K0"/>
<evidence type="ECO:0000256" key="3">
    <source>
        <dbReference type="ARBA" id="ARBA00022989"/>
    </source>
</evidence>
<dbReference type="SUPFAM" id="SSF141322">
    <property type="entry name" value="NfeD domain-like"/>
    <property type="match status" value="1"/>
</dbReference>
<dbReference type="GO" id="GO:0005886">
    <property type="term" value="C:plasma membrane"/>
    <property type="evidence" value="ECO:0007669"/>
    <property type="project" value="TreeGrafter"/>
</dbReference>
<evidence type="ECO:0000313" key="7">
    <source>
        <dbReference type="EMBL" id="RAQ22548.1"/>
    </source>
</evidence>
<organism evidence="7 8">
    <name type="scientific">Hydrogeniiclostridium mannosilyticum</name>
    <dbReference type="NCBI Taxonomy" id="2764322"/>
    <lineage>
        <taxon>Bacteria</taxon>
        <taxon>Bacillati</taxon>
        <taxon>Bacillota</taxon>
        <taxon>Clostridia</taxon>
        <taxon>Eubacteriales</taxon>
        <taxon>Acutalibacteraceae</taxon>
        <taxon>Hydrogeniiclostridium</taxon>
    </lineage>
</organism>
<keyword evidence="2 5" id="KW-0812">Transmembrane</keyword>
<sequence length="145" mass="15549">MPMALVWFAAIVLAVIIEALTNQLVSIWFVAGGIVALIVSLFDAPLWLQCLLYVLVSAVTLLATRPLSRKLLHLKKEDTNADRYIGKTGTILVEVNNSEGKGQVEVMGSVWSARSENGGVIPAGSSVLVKEITGVKLVVNPIPKN</sequence>
<dbReference type="Pfam" id="PF01957">
    <property type="entry name" value="NfeD"/>
    <property type="match status" value="1"/>
</dbReference>
<evidence type="ECO:0000256" key="1">
    <source>
        <dbReference type="ARBA" id="ARBA00004141"/>
    </source>
</evidence>
<dbReference type="PANTHER" id="PTHR33507">
    <property type="entry name" value="INNER MEMBRANE PROTEIN YBBJ"/>
    <property type="match status" value="1"/>
</dbReference>
<accession>A0A328U9K0</accession>
<evidence type="ECO:0000259" key="6">
    <source>
        <dbReference type="Pfam" id="PF01957"/>
    </source>
</evidence>
<keyword evidence="8" id="KW-1185">Reference proteome</keyword>
<dbReference type="EMBL" id="QLYR01000012">
    <property type="protein sequence ID" value="RAQ22548.1"/>
    <property type="molecule type" value="Genomic_DNA"/>
</dbReference>
<dbReference type="InterPro" id="IPR012340">
    <property type="entry name" value="NA-bd_OB-fold"/>
</dbReference>
<dbReference type="Gene3D" id="2.40.50.140">
    <property type="entry name" value="Nucleic acid-binding proteins"/>
    <property type="match status" value="1"/>
</dbReference>
<keyword evidence="4 5" id="KW-0472">Membrane</keyword>
<name>A0A328U9K0_9FIRM</name>
<comment type="caution">
    <text evidence="7">The sequence shown here is derived from an EMBL/GenBank/DDBJ whole genome shotgun (WGS) entry which is preliminary data.</text>
</comment>
<dbReference type="RefSeq" id="WP_112333609.1">
    <property type="nucleotide sequence ID" value="NZ_QLYR01000012.1"/>
</dbReference>
<feature type="transmembrane region" description="Helical" evidence="5">
    <location>
        <begin position="29"/>
        <end position="62"/>
    </location>
</feature>